<dbReference type="Pfam" id="PF13439">
    <property type="entry name" value="Glyco_transf_4"/>
    <property type="match status" value="1"/>
</dbReference>
<feature type="domain" description="Glycosyltransferase subfamily 4-like N-terminal" evidence="2">
    <location>
        <begin position="14"/>
        <end position="203"/>
    </location>
</feature>
<dbReference type="GO" id="GO:0016757">
    <property type="term" value="F:glycosyltransferase activity"/>
    <property type="evidence" value="ECO:0007669"/>
    <property type="project" value="UniProtKB-KW"/>
</dbReference>
<gene>
    <name evidence="3" type="primary">mgtA</name>
    <name evidence="4" type="ORF">EAI93_05080</name>
    <name evidence="3" type="ORF">ERS852456_01000</name>
</gene>
<name>A0A174ABN4_9FIRM</name>
<dbReference type="InterPro" id="IPR050194">
    <property type="entry name" value="Glycosyltransferase_grp1"/>
</dbReference>
<dbReference type="InterPro" id="IPR028098">
    <property type="entry name" value="Glyco_trans_4-like_N"/>
</dbReference>
<reference evidence="3 5" key="1">
    <citation type="submission" date="2015-09" db="EMBL/GenBank/DDBJ databases">
        <authorList>
            <consortium name="Pathogen Informatics"/>
        </authorList>
    </citation>
    <scope>NUCLEOTIDE SEQUENCE [LARGE SCALE GENOMIC DNA]</scope>
    <source>
        <strain evidence="3 5">2789STDY5834841</strain>
    </source>
</reference>
<dbReference type="EC" id="2.4.1.-" evidence="3"/>
<dbReference type="Gene3D" id="3.40.50.2000">
    <property type="entry name" value="Glycogen Phosphorylase B"/>
    <property type="match status" value="2"/>
</dbReference>
<dbReference type="PANTHER" id="PTHR45947">
    <property type="entry name" value="SULFOQUINOVOSYL TRANSFERASE SQD2"/>
    <property type="match status" value="1"/>
</dbReference>
<keyword evidence="3" id="KW-0328">Glycosyltransferase</keyword>
<evidence type="ECO:0000313" key="6">
    <source>
        <dbReference type="Proteomes" id="UP000292665"/>
    </source>
</evidence>
<accession>A0A174ABN4</accession>
<dbReference type="SUPFAM" id="SSF53756">
    <property type="entry name" value="UDP-Glycosyltransferase/glycogen phosphorylase"/>
    <property type="match status" value="1"/>
</dbReference>
<dbReference type="RefSeq" id="WP_004845250.1">
    <property type="nucleotide sequence ID" value="NZ_CATVPX010000035.1"/>
</dbReference>
<sequence length="441" mass="49901">MRIAMLTNNYRPFVGGVPISVERQAEELIKLGHQVTVFAPMYGETQEEREAVLAADVSAPEQVVRYGTQKRKMDNGMVYPSFYPSEIMEAFERDEFDCIHVHHPMFVGPCALYLKRKYRLPLIYTYHTRYEDYLHYIPGLRVDEKSFVLKKKAIGLIRTKIIPTYMSWFANQCDLVLAPSAGMQKILWEYGMRSRSAVFPTGLEKSFFAMDEQKAKEIRKTYKGDKKHLFVTVSRLEKEKNYEFILRGIAKIKEEAGDDFHVMILGDGSQKGELKTKAALLGIGNLVTFVGNVKNEDVKHYVHAADLFLFASKSETQGIVLAEAMAAGTPVVAVHAVGSDDIVKDGVNGFLTEEEESRWAEKVIEAAQPENRFKMKKAALKEAQNYRSDTLALYEEMLYNQCICGKAMDRQKDGKGEYSYENGEAHGEGAAMAVHKISHIA</sequence>
<evidence type="ECO:0000313" key="3">
    <source>
        <dbReference type="EMBL" id="CUN86021.1"/>
    </source>
</evidence>
<reference evidence="4 6" key="2">
    <citation type="journal article" date="2019" name="Science, e1252229">
        <title>Invertible promoters mediate bacterial phase variation, antibiotic resistance, and host adaptation in the gut.</title>
        <authorList>
            <person name="Jiang X."/>
            <person name="Hall A.B."/>
            <person name="Arthur T.D."/>
            <person name="Plichta D.R."/>
            <person name="Covington C.T."/>
            <person name="Poyet M."/>
            <person name="Crothers J."/>
            <person name="Moses P.L."/>
            <person name="Tolonen A.C."/>
            <person name="Vlamakis H."/>
            <person name="Alm E.J."/>
            <person name="Xavier R.J."/>
        </authorList>
    </citation>
    <scope>NUCLEOTIDE SEQUENCE [LARGE SCALE GENOMIC DNA]</scope>
    <source>
        <strain evidence="6">aa_0143</strain>
        <strain evidence="4">Aa_0143</strain>
    </source>
</reference>
<evidence type="ECO:0000259" key="2">
    <source>
        <dbReference type="Pfam" id="PF13439"/>
    </source>
</evidence>
<dbReference type="InterPro" id="IPR001296">
    <property type="entry name" value="Glyco_trans_1"/>
</dbReference>
<protein>
    <submittedName>
        <fullName evidence="3">GDP-mannose-dependent alpha-mannosyltransferase</fullName>
        <ecNumber evidence="3">2.4.1.-</ecNumber>
    </submittedName>
    <submittedName>
        <fullName evidence="4">Glycosyltransferase family 4 protein</fullName>
    </submittedName>
</protein>
<dbReference type="Pfam" id="PF00534">
    <property type="entry name" value="Glycos_transf_1"/>
    <property type="match status" value="1"/>
</dbReference>
<keyword evidence="3" id="KW-0808">Transferase</keyword>
<dbReference type="GeneID" id="97329476"/>
<dbReference type="EMBL" id="RCYR01000006">
    <property type="protein sequence ID" value="RYS80880.1"/>
    <property type="molecule type" value="Genomic_DNA"/>
</dbReference>
<feature type="domain" description="Glycosyl transferase family 1" evidence="1">
    <location>
        <begin position="215"/>
        <end position="379"/>
    </location>
</feature>
<dbReference type="Proteomes" id="UP000095787">
    <property type="component" value="Unassembled WGS sequence"/>
</dbReference>
<organism evidence="3 5">
    <name type="scientific">[Ruminococcus] torques</name>
    <dbReference type="NCBI Taxonomy" id="33039"/>
    <lineage>
        <taxon>Bacteria</taxon>
        <taxon>Bacillati</taxon>
        <taxon>Bacillota</taxon>
        <taxon>Clostridia</taxon>
        <taxon>Lachnospirales</taxon>
        <taxon>Lachnospiraceae</taxon>
        <taxon>Mediterraneibacter</taxon>
    </lineage>
</organism>
<evidence type="ECO:0000259" key="1">
    <source>
        <dbReference type="Pfam" id="PF00534"/>
    </source>
</evidence>
<proteinExistence type="predicted"/>
<dbReference type="AlphaFoldDB" id="A0A174ABN4"/>
<evidence type="ECO:0000313" key="4">
    <source>
        <dbReference type="EMBL" id="RYS80880.1"/>
    </source>
</evidence>
<evidence type="ECO:0000313" key="5">
    <source>
        <dbReference type="Proteomes" id="UP000095787"/>
    </source>
</evidence>
<dbReference type="EMBL" id="CYZO01000010">
    <property type="protein sequence ID" value="CUN86021.1"/>
    <property type="molecule type" value="Genomic_DNA"/>
</dbReference>
<dbReference type="Proteomes" id="UP000292665">
    <property type="component" value="Unassembled WGS sequence"/>
</dbReference>
<dbReference type="PANTHER" id="PTHR45947:SF3">
    <property type="entry name" value="SULFOQUINOVOSYL TRANSFERASE SQD2"/>
    <property type="match status" value="1"/>
</dbReference>